<proteinExistence type="inferred from homology"/>
<feature type="region of interest" description="Disordered" evidence="3">
    <location>
        <begin position="481"/>
        <end position="540"/>
    </location>
</feature>
<feature type="compositionally biased region" description="Polar residues" evidence="3">
    <location>
        <begin position="531"/>
        <end position="540"/>
    </location>
</feature>
<evidence type="ECO:0000313" key="7">
    <source>
        <dbReference type="Proteomes" id="UP000444721"/>
    </source>
</evidence>
<accession>A0A6A5C9J8</accession>
<feature type="region of interest" description="Disordered" evidence="3">
    <location>
        <begin position="96"/>
        <end position="115"/>
    </location>
</feature>
<feature type="region of interest" description="Disordered" evidence="3">
    <location>
        <begin position="880"/>
        <end position="939"/>
    </location>
</feature>
<evidence type="ECO:0000256" key="3">
    <source>
        <dbReference type="SAM" id="MobiDB-lite"/>
    </source>
</evidence>
<dbReference type="GO" id="GO:0005829">
    <property type="term" value="C:cytosol"/>
    <property type="evidence" value="ECO:0007669"/>
    <property type="project" value="TreeGrafter"/>
</dbReference>
<feature type="compositionally biased region" description="Pro residues" evidence="3">
    <location>
        <begin position="901"/>
        <end position="936"/>
    </location>
</feature>
<dbReference type="PANTHER" id="PTHR45857">
    <property type="entry name" value="FORMIN-LIKE PROTEIN"/>
    <property type="match status" value="1"/>
</dbReference>
<dbReference type="Gene3D" id="1.20.58.2220">
    <property type="entry name" value="Formin, FH2 domain"/>
    <property type="match status" value="1"/>
</dbReference>
<comment type="similarity">
    <text evidence="1">Belongs to the formin homology family.</text>
</comment>
<feature type="compositionally biased region" description="Polar residues" evidence="3">
    <location>
        <begin position="80"/>
        <end position="89"/>
    </location>
</feature>
<dbReference type="PROSITE" id="PS51444">
    <property type="entry name" value="FH2"/>
    <property type="match status" value="1"/>
</dbReference>
<dbReference type="GO" id="GO:0030866">
    <property type="term" value="P:cortical actin cytoskeleton organization"/>
    <property type="evidence" value="ECO:0007669"/>
    <property type="project" value="TreeGrafter"/>
</dbReference>
<dbReference type="GeneID" id="68118513"/>
<dbReference type="VEuPathDB" id="AmoebaDB:NF0035480"/>
<keyword evidence="2" id="KW-0175">Coiled coil</keyword>
<dbReference type="EMBL" id="VFQX01000009">
    <property type="protein sequence ID" value="KAF0982368.1"/>
    <property type="molecule type" value="Genomic_DNA"/>
</dbReference>
<dbReference type="OrthoDB" id="5974963at2759"/>
<sequence length="1380" mass="154474">MKKKGFFSSRDNTSPKARDHYVLGSTSSSSTTTSSSNNNPSINGSSSTTTTSSSSTTTTTGGGTSSSSSSSSSSRKKGSKQQQMEISRPSSFKLIQSFNTNGASGGSGNNTPLTITSSTMLEGQLLQKQLQEIQNESSSSSDSSSSMTSASHSSGSTSVNTTSSSSTTMTNNNESDSSSLSIVTPTMNNRMRTVNPLGDASATYLKSPTMSNASMAPSLTSVLVQQGDRAHHKTKYTTLSISTPRDKSPVKSPEMDLSADNLKKIDEDFENVLKMRAVRQFEIEFMVKNWTMKQKLSLIQMNDRLTRPNLGENGMDGILSEHPSLSDEIGEILSVIFSYLQEYEHLISNVKHHQKKLRTILDVLRHLSVSLRTREINFVIEFIQQDGVHAMSLLLTKVNRPYKLNLGHDKERKKKVARQLLELEVLQQVILCFHGIVDIDEGMVSFIQHADVIKHLLMICDFEAFLKEMVEYSNFISEHSQSEMVTSPRGSKPFTHLTNPNSNSSSTSTSTADNHTDGSSSDEEPEADLPSTCTNNQVITSPRRKMTKTLKGLVNELIIQKCNLRSKILLLLSVITYFPGENGFWVTLECVNSYKLMKNEKYRFKEIVTCLESTFYHEQELSAHMLMFINAFLYGTKQSSFASHLYREFTNIGLKQFIKTNSEKQGEITNSKLATQCKMFLDYEDTERKLFQSVFKGDNQISKQDEELWLSISDPIEMAQVMKMRLGESVEANSSMINTLKLLLLVSMHKNKDKLDNNWSVIEQIISQTISPSGDVQEKSGGGADRIEALKLQTLTEEQRKTIQKLEKERSKAIDILDQLSDITRNNKQNATLTVDQLDSPQQQQEYPLLHKLIQFSTNPLSEKYGFNIDAKPLETATIHSDATNIPPPPPPPTDNMGGNIPPPPPGMDGGNIPPPPPGLGPPPPPGMNGIPPPPSGGGLFGMFQTKLPKIPDLKASTDTRKIHIAGDKINNKEIEKTGWFKLLETHASSAATLFDTRLFENNFLKKETRDAPTGSDPSAPALVTFLDSKVGYQLSLLLGYLKKSEREIRTCIIELNDKELQKQTIHALKDLCPDDEKFKEIEGFVQKGDGYLEQLEPGDKLFYYLKDIPRLKQRFTAWSAQIYFEGSVRTVEPDIQSCIKACKGVMECKSFQKILAFIVILVNFLNKAKTDKDKVYGFKLNFLTKLGDIKSSSDPNRSVLNYLCELMLVKEDKLIPTMLNEIADYAEIGSRIEVPELKKEISKLGESLKIISTELDYYKKEKKFVHDRFPAQLEEFYQQAKIEMDKITKAQEKLEKTLKDLAVFFGEKEKDVCETPHLFFASVSTFLKQVDATFSKIKEEKEKQKDAQLKKELKNFLQNRRTEGNMAILSAVANGDIRK</sequence>
<evidence type="ECO:0000256" key="1">
    <source>
        <dbReference type="ARBA" id="ARBA00023449"/>
    </source>
</evidence>
<dbReference type="InterPro" id="IPR015425">
    <property type="entry name" value="FH2_Formin"/>
</dbReference>
<dbReference type="InterPro" id="IPR010472">
    <property type="entry name" value="FH3_dom"/>
</dbReference>
<dbReference type="InterPro" id="IPR043592">
    <property type="entry name" value="FMNL_animal"/>
</dbReference>
<gene>
    <name evidence="6" type="ORF">FDP41_011298</name>
</gene>
<dbReference type="InterPro" id="IPR011989">
    <property type="entry name" value="ARM-like"/>
</dbReference>
<dbReference type="InterPro" id="IPR016024">
    <property type="entry name" value="ARM-type_fold"/>
</dbReference>
<dbReference type="GO" id="GO:0051015">
    <property type="term" value="F:actin filament binding"/>
    <property type="evidence" value="ECO:0007669"/>
    <property type="project" value="TreeGrafter"/>
</dbReference>
<organism evidence="6 7">
    <name type="scientific">Naegleria fowleri</name>
    <name type="common">Brain eating amoeba</name>
    <dbReference type="NCBI Taxonomy" id="5763"/>
    <lineage>
        <taxon>Eukaryota</taxon>
        <taxon>Discoba</taxon>
        <taxon>Heterolobosea</taxon>
        <taxon>Tetramitia</taxon>
        <taxon>Eutetramitia</taxon>
        <taxon>Vahlkampfiidae</taxon>
        <taxon>Naegleria</taxon>
    </lineage>
</organism>
<dbReference type="GO" id="GO:0008360">
    <property type="term" value="P:regulation of cell shape"/>
    <property type="evidence" value="ECO:0007669"/>
    <property type="project" value="TreeGrafter"/>
</dbReference>
<feature type="coiled-coil region" evidence="2">
    <location>
        <begin position="789"/>
        <end position="823"/>
    </location>
</feature>
<feature type="domain" description="GBD/FH3" evidence="4">
    <location>
        <begin position="257"/>
        <end position="777"/>
    </location>
</feature>
<name>A0A6A5C9J8_NAEFO</name>
<dbReference type="Gene3D" id="1.25.10.10">
    <property type="entry name" value="Leucine-rich Repeat Variant"/>
    <property type="match status" value="2"/>
</dbReference>
<dbReference type="PROSITE" id="PS51232">
    <property type="entry name" value="GBD_FH3"/>
    <property type="match status" value="1"/>
</dbReference>
<keyword evidence="7" id="KW-1185">Reference proteome</keyword>
<dbReference type="VEuPathDB" id="AmoebaDB:NfTy_020090"/>
<feature type="domain" description="FH2" evidence="5">
    <location>
        <begin position="952"/>
        <end position="1357"/>
    </location>
</feature>
<evidence type="ECO:0000259" key="5">
    <source>
        <dbReference type="PROSITE" id="PS51444"/>
    </source>
</evidence>
<protein>
    <recommendedName>
        <fullName evidence="8">FH2 domain-containing protein</fullName>
    </recommendedName>
</protein>
<dbReference type="GO" id="GO:0016477">
    <property type="term" value="P:cell migration"/>
    <property type="evidence" value="ECO:0007669"/>
    <property type="project" value="TreeGrafter"/>
</dbReference>
<evidence type="ECO:0000313" key="6">
    <source>
        <dbReference type="EMBL" id="KAF0982368.1"/>
    </source>
</evidence>
<dbReference type="VEuPathDB" id="AmoebaDB:FDP41_011298"/>
<feature type="compositionally biased region" description="Low complexity" evidence="3">
    <location>
        <begin position="25"/>
        <end position="73"/>
    </location>
</feature>
<feature type="region of interest" description="Disordered" evidence="3">
    <location>
        <begin position="1"/>
        <end position="89"/>
    </location>
</feature>
<evidence type="ECO:0008006" key="8">
    <source>
        <dbReference type="Google" id="ProtNLM"/>
    </source>
</evidence>
<dbReference type="InterPro" id="IPR014768">
    <property type="entry name" value="GBD/FH3_dom"/>
</dbReference>
<dbReference type="SMART" id="SM00498">
    <property type="entry name" value="FH2"/>
    <property type="match status" value="1"/>
</dbReference>
<dbReference type="Proteomes" id="UP000444721">
    <property type="component" value="Unassembled WGS sequence"/>
</dbReference>
<dbReference type="RefSeq" id="XP_044567081.1">
    <property type="nucleotide sequence ID" value="XM_044701690.1"/>
</dbReference>
<evidence type="ECO:0000256" key="2">
    <source>
        <dbReference type="SAM" id="Coils"/>
    </source>
</evidence>
<feature type="region of interest" description="Disordered" evidence="3">
    <location>
        <begin position="129"/>
        <end position="182"/>
    </location>
</feature>
<evidence type="ECO:0000259" key="4">
    <source>
        <dbReference type="PROSITE" id="PS51232"/>
    </source>
</evidence>
<dbReference type="SUPFAM" id="SSF48371">
    <property type="entry name" value="ARM repeat"/>
    <property type="match status" value="2"/>
</dbReference>
<comment type="caution">
    <text evidence="6">The sequence shown here is derived from an EMBL/GenBank/DDBJ whole genome shotgun (WGS) entry which is preliminary data.</text>
</comment>
<dbReference type="Pfam" id="PF06367">
    <property type="entry name" value="Drf_FH3"/>
    <property type="match status" value="1"/>
</dbReference>
<dbReference type="OMA" id="ICDFEAF"/>
<dbReference type="SUPFAM" id="SSF101447">
    <property type="entry name" value="Formin homology 2 domain (FH2 domain)"/>
    <property type="match status" value="1"/>
</dbReference>
<reference evidence="6 7" key="1">
    <citation type="journal article" date="2019" name="Sci. Rep.">
        <title>Nanopore sequencing improves the draft genome of the human pathogenic amoeba Naegleria fowleri.</title>
        <authorList>
            <person name="Liechti N."/>
            <person name="Schurch N."/>
            <person name="Bruggmann R."/>
            <person name="Wittwer M."/>
        </authorList>
    </citation>
    <scope>NUCLEOTIDE SEQUENCE [LARGE SCALE GENOMIC DNA]</scope>
    <source>
        <strain evidence="6 7">ATCC 30894</strain>
    </source>
</reference>
<dbReference type="Pfam" id="PF02181">
    <property type="entry name" value="FH2"/>
    <property type="match status" value="1"/>
</dbReference>
<feature type="compositionally biased region" description="Low complexity" evidence="3">
    <location>
        <begin position="129"/>
        <end position="179"/>
    </location>
</feature>
<feature type="compositionally biased region" description="Low complexity" evidence="3">
    <location>
        <begin position="498"/>
        <end position="511"/>
    </location>
</feature>
<dbReference type="SMART" id="SM01139">
    <property type="entry name" value="Drf_FH3"/>
    <property type="match status" value="1"/>
</dbReference>
<dbReference type="PANTHER" id="PTHR45857:SF4">
    <property type="entry name" value="FORMIN-LIKE PROTEIN"/>
    <property type="match status" value="1"/>
</dbReference>
<dbReference type="InterPro" id="IPR042201">
    <property type="entry name" value="FH2_Formin_sf"/>
</dbReference>
<dbReference type="VEuPathDB" id="AmoebaDB:NfTy_020100"/>